<dbReference type="CDD" id="cd01392">
    <property type="entry name" value="HTH_LacI"/>
    <property type="match status" value="1"/>
</dbReference>
<keyword evidence="3" id="KW-0804">Transcription</keyword>
<dbReference type="PANTHER" id="PTHR30146:SF109">
    <property type="entry name" value="HTH-TYPE TRANSCRIPTIONAL REGULATOR GALS"/>
    <property type="match status" value="1"/>
</dbReference>
<evidence type="ECO:0000256" key="3">
    <source>
        <dbReference type="ARBA" id="ARBA00023163"/>
    </source>
</evidence>
<accession>A0ABN3NNY1</accession>
<dbReference type="EMBL" id="BAAARY010000014">
    <property type="protein sequence ID" value="GAA2528150.1"/>
    <property type="molecule type" value="Genomic_DNA"/>
</dbReference>
<evidence type="ECO:0000313" key="6">
    <source>
        <dbReference type="EMBL" id="GAA2528150.1"/>
    </source>
</evidence>
<feature type="region of interest" description="Disordered" evidence="4">
    <location>
        <begin position="149"/>
        <end position="178"/>
    </location>
</feature>
<dbReference type="Proteomes" id="UP001499978">
    <property type="component" value="Unassembled WGS sequence"/>
</dbReference>
<evidence type="ECO:0000256" key="2">
    <source>
        <dbReference type="ARBA" id="ARBA00023125"/>
    </source>
</evidence>
<dbReference type="Pfam" id="PF00356">
    <property type="entry name" value="LacI"/>
    <property type="match status" value="1"/>
</dbReference>
<dbReference type="Gene3D" id="1.10.260.40">
    <property type="entry name" value="lambda repressor-like DNA-binding domains"/>
    <property type="match status" value="1"/>
</dbReference>
<feature type="domain" description="HTH lacI-type" evidence="5">
    <location>
        <begin position="10"/>
        <end position="64"/>
    </location>
</feature>
<reference evidence="6 7" key="1">
    <citation type="journal article" date="2019" name="Int. J. Syst. Evol. Microbiol.">
        <title>The Global Catalogue of Microorganisms (GCM) 10K type strain sequencing project: providing services to taxonomists for standard genome sequencing and annotation.</title>
        <authorList>
            <consortium name="The Broad Institute Genomics Platform"/>
            <consortium name="The Broad Institute Genome Sequencing Center for Infectious Disease"/>
            <person name="Wu L."/>
            <person name="Ma J."/>
        </authorList>
    </citation>
    <scope>NUCLEOTIDE SEQUENCE [LARGE SCALE GENOMIC DNA]</scope>
    <source>
        <strain evidence="6 7">JCM 3367</strain>
    </source>
</reference>
<dbReference type="RefSeq" id="WP_425565628.1">
    <property type="nucleotide sequence ID" value="NZ_BAAARY010000014.1"/>
</dbReference>
<protein>
    <recommendedName>
        <fullName evidence="5">HTH lacI-type domain-containing protein</fullName>
    </recommendedName>
</protein>
<keyword evidence="1" id="KW-0805">Transcription regulation</keyword>
<evidence type="ECO:0000256" key="4">
    <source>
        <dbReference type="SAM" id="MobiDB-lite"/>
    </source>
</evidence>
<dbReference type="InterPro" id="IPR000843">
    <property type="entry name" value="HTH_LacI"/>
</dbReference>
<dbReference type="InterPro" id="IPR010982">
    <property type="entry name" value="Lambda_DNA-bd_dom_sf"/>
</dbReference>
<comment type="caution">
    <text evidence="6">The sequence shown here is derived from an EMBL/GenBank/DDBJ whole genome shotgun (WGS) entry which is preliminary data.</text>
</comment>
<evidence type="ECO:0000313" key="7">
    <source>
        <dbReference type="Proteomes" id="UP001499978"/>
    </source>
</evidence>
<dbReference type="PANTHER" id="PTHR30146">
    <property type="entry name" value="LACI-RELATED TRANSCRIPTIONAL REPRESSOR"/>
    <property type="match status" value="1"/>
</dbReference>
<dbReference type="SUPFAM" id="SSF47413">
    <property type="entry name" value="lambda repressor-like DNA-binding domains"/>
    <property type="match status" value="1"/>
</dbReference>
<keyword evidence="7" id="KW-1185">Reference proteome</keyword>
<keyword evidence="2" id="KW-0238">DNA-binding</keyword>
<dbReference type="SMART" id="SM00354">
    <property type="entry name" value="HTH_LACI"/>
    <property type="match status" value="1"/>
</dbReference>
<name>A0ABN3NNY1_9ACTN</name>
<organism evidence="6 7">
    <name type="scientific">Pilimelia columellifera subsp. columellifera</name>
    <dbReference type="NCBI Taxonomy" id="706583"/>
    <lineage>
        <taxon>Bacteria</taxon>
        <taxon>Bacillati</taxon>
        <taxon>Actinomycetota</taxon>
        <taxon>Actinomycetes</taxon>
        <taxon>Micromonosporales</taxon>
        <taxon>Micromonosporaceae</taxon>
        <taxon>Pilimelia</taxon>
    </lineage>
</organism>
<evidence type="ECO:0000259" key="5">
    <source>
        <dbReference type="PROSITE" id="PS50932"/>
    </source>
</evidence>
<proteinExistence type="predicted"/>
<sequence length="178" mass="17970">MTIEPGAGAPTMEQVAARAGVGRGTVSRVINGSARVSSRARAAVERAIAELGYRPSPAGRHLATGRSNLAALVLRESGTAALPDALVAGVVRGAAKTLNGAGWSMLVVAGGSDEPGPPHVAATIVIDARTDATDPDGTGAALATELLRRWDDTRSARSDGEGRAAEGGREDQRDAPGT</sequence>
<evidence type="ECO:0000256" key="1">
    <source>
        <dbReference type="ARBA" id="ARBA00023015"/>
    </source>
</evidence>
<gene>
    <name evidence="6" type="ORF">GCM10010201_28900</name>
</gene>
<dbReference type="PROSITE" id="PS50932">
    <property type="entry name" value="HTH_LACI_2"/>
    <property type="match status" value="1"/>
</dbReference>